<dbReference type="Pfam" id="PF07883">
    <property type="entry name" value="Cupin_2"/>
    <property type="match status" value="1"/>
</dbReference>
<dbReference type="Gene3D" id="2.60.120.10">
    <property type="entry name" value="Jelly Rolls"/>
    <property type="match status" value="1"/>
</dbReference>
<feature type="domain" description="HTH araC/xylS-type" evidence="4">
    <location>
        <begin position="187"/>
        <end position="285"/>
    </location>
</feature>
<dbReference type="SMART" id="SM00342">
    <property type="entry name" value="HTH_ARAC"/>
    <property type="match status" value="1"/>
</dbReference>
<sequence>MKPLFRKVQVGPEQSFSIRQDAVPYFYSHWHYHPEIEIVHILNGTGMLLVGDGVSNYREDDLIIIGANAPHFFRSDPQYFEQSMDLLSKSNVIHFDPNFWGETFMKLPEAASLSDLFSRIRKGMMIRGEARDQAGILIDQMRQSSGIDRVILLLKVLKIFAATTEYTYVSQTEGTASLDEQNTKRIDQIFSFSLNNFTRDITLQEVADVANISVNSFCRYFKTHTRKTYFQFLLELRIGHACKLLAEEKLSISQIAYESGFNNLSHFNRTFKSIMKMRPNEYQQLYKV</sequence>
<dbReference type="Proteomes" id="UP001236507">
    <property type="component" value="Unassembled WGS sequence"/>
</dbReference>
<dbReference type="PANTHER" id="PTHR43280:SF2">
    <property type="entry name" value="HTH-TYPE TRANSCRIPTIONAL REGULATOR EXSA"/>
    <property type="match status" value="1"/>
</dbReference>
<evidence type="ECO:0000256" key="1">
    <source>
        <dbReference type="ARBA" id="ARBA00023015"/>
    </source>
</evidence>
<dbReference type="EMBL" id="JASHIF010000010">
    <property type="protein sequence ID" value="MDI9860200.1"/>
    <property type="molecule type" value="Genomic_DNA"/>
</dbReference>
<reference evidence="5 6" key="1">
    <citation type="submission" date="2023-05" db="EMBL/GenBank/DDBJ databases">
        <title>Novel species of genus Flectobacillus isolated from stream in China.</title>
        <authorList>
            <person name="Lu H."/>
        </authorList>
    </citation>
    <scope>NUCLEOTIDE SEQUENCE [LARGE SCALE GENOMIC DNA]</scope>
    <source>
        <strain evidence="5 6">KCTC 42575</strain>
    </source>
</reference>
<dbReference type="SUPFAM" id="SSF51182">
    <property type="entry name" value="RmlC-like cupins"/>
    <property type="match status" value="1"/>
</dbReference>
<dbReference type="Pfam" id="PF12833">
    <property type="entry name" value="HTH_18"/>
    <property type="match status" value="1"/>
</dbReference>
<dbReference type="RefSeq" id="WP_095161037.1">
    <property type="nucleotide sequence ID" value="NZ_JASHIF010000010.1"/>
</dbReference>
<organism evidence="5 6">
    <name type="scientific">Flectobacillus roseus</name>
    <dbReference type="NCBI Taxonomy" id="502259"/>
    <lineage>
        <taxon>Bacteria</taxon>
        <taxon>Pseudomonadati</taxon>
        <taxon>Bacteroidota</taxon>
        <taxon>Cytophagia</taxon>
        <taxon>Cytophagales</taxon>
        <taxon>Flectobacillaceae</taxon>
        <taxon>Flectobacillus</taxon>
    </lineage>
</organism>
<gene>
    <name evidence="5" type="ORF">QM524_13355</name>
</gene>
<dbReference type="Gene3D" id="1.10.10.60">
    <property type="entry name" value="Homeodomain-like"/>
    <property type="match status" value="2"/>
</dbReference>
<dbReference type="InterPro" id="IPR014710">
    <property type="entry name" value="RmlC-like_jellyroll"/>
</dbReference>
<evidence type="ECO:0000259" key="4">
    <source>
        <dbReference type="PROSITE" id="PS01124"/>
    </source>
</evidence>
<keyword evidence="2" id="KW-0238">DNA-binding</keyword>
<keyword evidence="1" id="KW-0805">Transcription regulation</keyword>
<accession>A0ABT6Y9I2</accession>
<evidence type="ECO:0000256" key="2">
    <source>
        <dbReference type="ARBA" id="ARBA00023125"/>
    </source>
</evidence>
<evidence type="ECO:0000313" key="5">
    <source>
        <dbReference type="EMBL" id="MDI9860200.1"/>
    </source>
</evidence>
<dbReference type="SUPFAM" id="SSF46689">
    <property type="entry name" value="Homeodomain-like"/>
    <property type="match status" value="2"/>
</dbReference>
<evidence type="ECO:0000313" key="6">
    <source>
        <dbReference type="Proteomes" id="UP001236507"/>
    </source>
</evidence>
<dbReference type="InterPro" id="IPR018060">
    <property type="entry name" value="HTH_AraC"/>
</dbReference>
<comment type="caution">
    <text evidence="5">The sequence shown here is derived from an EMBL/GenBank/DDBJ whole genome shotgun (WGS) entry which is preliminary data.</text>
</comment>
<protein>
    <submittedName>
        <fullName evidence="5">AraC family transcriptional regulator</fullName>
    </submittedName>
</protein>
<evidence type="ECO:0000256" key="3">
    <source>
        <dbReference type="ARBA" id="ARBA00023163"/>
    </source>
</evidence>
<dbReference type="PANTHER" id="PTHR43280">
    <property type="entry name" value="ARAC-FAMILY TRANSCRIPTIONAL REGULATOR"/>
    <property type="match status" value="1"/>
</dbReference>
<dbReference type="PROSITE" id="PS01124">
    <property type="entry name" value="HTH_ARAC_FAMILY_2"/>
    <property type="match status" value="1"/>
</dbReference>
<keyword evidence="3" id="KW-0804">Transcription</keyword>
<name>A0ABT6Y9I2_9BACT</name>
<proteinExistence type="predicted"/>
<dbReference type="CDD" id="cd06976">
    <property type="entry name" value="cupin_MtlR-like_N"/>
    <property type="match status" value="1"/>
</dbReference>
<keyword evidence="6" id="KW-1185">Reference proteome</keyword>
<dbReference type="InterPro" id="IPR009057">
    <property type="entry name" value="Homeodomain-like_sf"/>
</dbReference>
<dbReference type="InterPro" id="IPR011051">
    <property type="entry name" value="RmlC_Cupin_sf"/>
</dbReference>
<dbReference type="InterPro" id="IPR013096">
    <property type="entry name" value="Cupin_2"/>
</dbReference>